<dbReference type="Proteomes" id="UP001611494">
    <property type="component" value="Unassembled WGS sequence"/>
</dbReference>
<name>A0ABW7VNZ9_9NOCA</name>
<evidence type="ECO:0000256" key="3">
    <source>
        <dbReference type="RuleBase" id="RU361235"/>
    </source>
</evidence>
<evidence type="ECO:0000256" key="1">
    <source>
        <dbReference type="ARBA" id="ARBA00005964"/>
    </source>
</evidence>
<feature type="domain" description="Carboxylesterase type B" evidence="4">
    <location>
        <begin position="312"/>
        <end position="403"/>
    </location>
</feature>
<accession>A0ABW7VNZ9</accession>
<evidence type="ECO:0000259" key="4">
    <source>
        <dbReference type="Pfam" id="PF00135"/>
    </source>
</evidence>
<dbReference type="RefSeq" id="WP_397058456.1">
    <property type="nucleotide sequence ID" value="NZ_JBIRYL010000001.1"/>
</dbReference>
<gene>
    <name evidence="5" type="ORF">ACH49Z_00565</name>
</gene>
<dbReference type="InterPro" id="IPR019819">
    <property type="entry name" value="Carboxylesterase_B_CS"/>
</dbReference>
<proteinExistence type="inferred from homology"/>
<dbReference type="PROSITE" id="PS00122">
    <property type="entry name" value="CARBOXYLESTERASE_B_1"/>
    <property type="match status" value="1"/>
</dbReference>
<protein>
    <recommendedName>
        <fullName evidence="3">Carboxylic ester hydrolase</fullName>
        <ecNumber evidence="3">3.1.1.-</ecNumber>
    </recommendedName>
</protein>
<keyword evidence="6" id="KW-1185">Reference proteome</keyword>
<dbReference type="EC" id="3.1.1.-" evidence="3"/>
<dbReference type="PANTHER" id="PTHR11559">
    <property type="entry name" value="CARBOXYLESTERASE"/>
    <property type="match status" value="1"/>
</dbReference>
<reference evidence="5 6" key="1">
    <citation type="submission" date="2024-10" db="EMBL/GenBank/DDBJ databases">
        <title>The Natural Products Discovery Center: Release of the First 8490 Sequenced Strains for Exploring Actinobacteria Biosynthetic Diversity.</title>
        <authorList>
            <person name="Kalkreuter E."/>
            <person name="Kautsar S.A."/>
            <person name="Yang D."/>
            <person name="Bader C.D."/>
            <person name="Teijaro C.N."/>
            <person name="Fluegel L."/>
            <person name="Davis C.M."/>
            <person name="Simpson J.R."/>
            <person name="Lauterbach L."/>
            <person name="Steele A.D."/>
            <person name="Gui C."/>
            <person name="Meng S."/>
            <person name="Li G."/>
            <person name="Viehrig K."/>
            <person name="Ye F."/>
            <person name="Su P."/>
            <person name="Kiefer A.F."/>
            <person name="Nichols A."/>
            <person name="Cepeda A.J."/>
            <person name="Yan W."/>
            <person name="Fan B."/>
            <person name="Jiang Y."/>
            <person name="Adhikari A."/>
            <person name="Zheng C.-J."/>
            <person name="Schuster L."/>
            <person name="Cowan T.M."/>
            <person name="Smanski M.J."/>
            <person name="Chevrette M.G."/>
            <person name="De Carvalho L.P.S."/>
            <person name="Shen B."/>
        </authorList>
    </citation>
    <scope>NUCLEOTIDE SEQUENCE [LARGE SCALE GENOMIC DNA]</scope>
    <source>
        <strain evidence="5 6">NPDC019377</strain>
    </source>
</reference>
<dbReference type="PROSITE" id="PS00941">
    <property type="entry name" value="CARBOXYLESTERASE_B_2"/>
    <property type="match status" value="1"/>
</dbReference>
<dbReference type="InterPro" id="IPR002018">
    <property type="entry name" value="CarbesteraseB"/>
</dbReference>
<dbReference type="Gene3D" id="3.40.50.1820">
    <property type="entry name" value="alpha/beta hydrolase"/>
    <property type="match status" value="2"/>
</dbReference>
<keyword evidence="2 3" id="KW-0378">Hydrolase</keyword>
<dbReference type="EMBL" id="JBIRYL010000001">
    <property type="protein sequence ID" value="MFI2228328.1"/>
    <property type="molecule type" value="Genomic_DNA"/>
</dbReference>
<dbReference type="InterPro" id="IPR019826">
    <property type="entry name" value="Carboxylesterase_B_AS"/>
</dbReference>
<evidence type="ECO:0000313" key="5">
    <source>
        <dbReference type="EMBL" id="MFI2228328.1"/>
    </source>
</evidence>
<dbReference type="SUPFAM" id="SSF53474">
    <property type="entry name" value="alpha/beta-Hydrolases"/>
    <property type="match status" value="1"/>
</dbReference>
<organism evidence="5 6">
    <name type="scientific">Nocardia testacea</name>
    <dbReference type="NCBI Taxonomy" id="248551"/>
    <lineage>
        <taxon>Bacteria</taxon>
        <taxon>Bacillati</taxon>
        <taxon>Actinomycetota</taxon>
        <taxon>Actinomycetes</taxon>
        <taxon>Mycobacteriales</taxon>
        <taxon>Nocardiaceae</taxon>
        <taxon>Nocardia</taxon>
    </lineage>
</organism>
<evidence type="ECO:0000256" key="2">
    <source>
        <dbReference type="ARBA" id="ARBA00022801"/>
    </source>
</evidence>
<comment type="similarity">
    <text evidence="1 3">Belongs to the type-B carboxylesterase/lipase family.</text>
</comment>
<sequence>MIVDTTGGKVRGTGSGPVTAFRGIPYARAARFAPPAAVSPRAGVFDAVRPGPAAPQLPSRLAAVMGDVEVAQAEDCLTLNVWTPPGGGSRAVLVFLHGGGFVSGSGGLPWYDGAELAARENIVMVTVTYRLGALGFLFLPGVSPGNLGLLDQLAALRWIHDNIEGFGGDPGAVTVAGQSAGALSILTLLAGDRVHGLFRRAVLQSTPAGMNPLTIDEAERVGALVLEELAIAPRDAGRLAEAPVAALLAAQSAIMRRTADPAEPVPPFRLIADDALVSADPITAVGMNGGEVELMVGTTRDEAAAFAPGDPALVRAVTERLFAGPARRLALLLAGRNAPWLYRFDWSPPGSPFGACHCLELPFVFGNSAAWRQAPMLGGRHPARLTEQVMSAWAGFAREGTPGWARGTTHRLDVN</sequence>
<dbReference type="Pfam" id="PF00135">
    <property type="entry name" value="COesterase"/>
    <property type="match status" value="2"/>
</dbReference>
<comment type="caution">
    <text evidence="5">The sequence shown here is derived from an EMBL/GenBank/DDBJ whole genome shotgun (WGS) entry which is preliminary data.</text>
</comment>
<feature type="domain" description="Carboxylesterase type B" evidence="4">
    <location>
        <begin position="2"/>
        <end position="308"/>
    </location>
</feature>
<dbReference type="InterPro" id="IPR050309">
    <property type="entry name" value="Type-B_Carboxylest/Lipase"/>
</dbReference>
<evidence type="ECO:0000313" key="6">
    <source>
        <dbReference type="Proteomes" id="UP001611494"/>
    </source>
</evidence>
<dbReference type="InterPro" id="IPR029058">
    <property type="entry name" value="AB_hydrolase_fold"/>
</dbReference>